<dbReference type="PANTHER" id="PTHR47385:SF14">
    <property type="entry name" value="TRANSGELIN"/>
    <property type="match status" value="1"/>
</dbReference>
<feature type="domain" description="Calponin-homology (CH)" evidence="2">
    <location>
        <begin position="21"/>
        <end position="127"/>
    </location>
</feature>
<dbReference type="PANTHER" id="PTHR47385">
    <property type="entry name" value="CALPONIN"/>
    <property type="match status" value="1"/>
</dbReference>
<dbReference type="InterPro" id="IPR003096">
    <property type="entry name" value="SM22_calponin"/>
</dbReference>
<dbReference type="CDD" id="cd21210">
    <property type="entry name" value="CH_SCP1-like"/>
    <property type="match status" value="1"/>
</dbReference>
<reference evidence="3 4" key="1">
    <citation type="submission" date="2015-02" db="EMBL/GenBank/DDBJ databases">
        <title>Draft Genome Sequences of Two Closely-Related Aflatoxigenic Aspergillus Species Obtained from the Cote d'Ivoire.</title>
        <authorList>
            <person name="Moore G.G."/>
            <person name="Beltz S.B."/>
            <person name="Mack B.M."/>
        </authorList>
    </citation>
    <scope>NUCLEOTIDE SEQUENCE [LARGE SCALE GENOMIC DNA]</scope>
    <source>
        <strain evidence="3 4">SRRC1468</strain>
    </source>
</reference>
<feature type="compositionally biased region" description="Basic and acidic residues" evidence="1">
    <location>
        <begin position="371"/>
        <end position="409"/>
    </location>
</feature>
<feature type="compositionally biased region" description="Low complexity" evidence="1">
    <location>
        <begin position="356"/>
        <end position="368"/>
    </location>
</feature>
<dbReference type="InterPro" id="IPR001715">
    <property type="entry name" value="CH_dom"/>
</dbReference>
<accession>A0A0F8TYQ0</accession>
<feature type="compositionally biased region" description="Pro residues" evidence="1">
    <location>
        <begin position="410"/>
        <end position="423"/>
    </location>
</feature>
<feature type="region of interest" description="Disordered" evidence="1">
    <location>
        <begin position="233"/>
        <end position="608"/>
    </location>
</feature>
<feature type="compositionally biased region" description="Basic and acidic residues" evidence="1">
    <location>
        <begin position="243"/>
        <end position="344"/>
    </location>
</feature>
<dbReference type="EMBL" id="JZBS01004038">
    <property type="protein sequence ID" value="KKK12493.1"/>
    <property type="molecule type" value="Genomic_DNA"/>
</dbReference>
<feature type="compositionally biased region" description="Low complexity" evidence="1">
    <location>
        <begin position="180"/>
        <end position="194"/>
    </location>
</feature>
<feature type="compositionally biased region" description="Basic and acidic residues" evidence="1">
    <location>
        <begin position="431"/>
        <end position="447"/>
    </location>
</feature>
<dbReference type="PROSITE" id="PS50021">
    <property type="entry name" value="CH"/>
    <property type="match status" value="1"/>
</dbReference>
<dbReference type="Gene3D" id="1.10.418.10">
    <property type="entry name" value="Calponin-like domain"/>
    <property type="match status" value="1"/>
</dbReference>
<dbReference type="Proteomes" id="UP000034291">
    <property type="component" value="Unassembled WGS sequence"/>
</dbReference>
<dbReference type="OrthoDB" id="21595at2759"/>
<name>A0A0F8TYQ0_9EURO</name>
<dbReference type="AlphaFoldDB" id="A0A0F8TYQ0"/>
<proteinExistence type="predicted"/>
<protein>
    <recommendedName>
        <fullName evidence="2">Calponin-homology (CH) domain-containing protein</fullName>
    </recommendedName>
</protein>
<feature type="compositionally biased region" description="Pro residues" evidence="1">
    <location>
        <begin position="452"/>
        <end position="469"/>
    </location>
</feature>
<feature type="region of interest" description="Disordered" evidence="1">
    <location>
        <begin position="133"/>
        <end position="198"/>
    </location>
</feature>
<dbReference type="STRING" id="308745.A0A0F8TYQ0"/>
<feature type="compositionally biased region" description="Polar residues" evidence="1">
    <location>
        <begin position="143"/>
        <end position="159"/>
    </location>
</feature>
<dbReference type="GO" id="GO:0015629">
    <property type="term" value="C:actin cytoskeleton"/>
    <property type="evidence" value="ECO:0007669"/>
    <property type="project" value="TreeGrafter"/>
</dbReference>
<evidence type="ECO:0000313" key="4">
    <source>
        <dbReference type="Proteomes" id="UP000034291"/>
    </source>
</evidence>
<gene>
    <name evidence="3" type="ORF">ARAM_005325</name>
</gene>
<dbReference type="PRINTS" id="PR00888">
    <property type="entry name" value="SM22CALPONIN"/>
</dbReference>
<dbReference type="SMART" id="SM00033">
    <property type="entry name" value="CH"/>
    <property type="match status" value="1"/>
</dbReference>
<feature type="compositionally biased region" description="Basic and acidic residues" evidence="1">
    <location>
        <begin position="529"/>
        <end position="548"/>
    </location>
</feature>
<sequence length="608" mass="68875">MASVTSLDKDLRNLRLSRYTPQAAAEVRSWIEEVLGESLPAGDLLDALKNGVALCRLVNLAVSPGVKFKESSMPFVQMENISHFLRACQMHPLSLPPHDVFLTVDLYEAKDPAQVLQCISAFSRRANTLQPSRFPRAIGVQNRGATLSPSVTGSSQGPYTPTKPRGLGNVSETNSGGSGRSSPARSPPAVSSWSKRTDEHVTQPAWNIHQYGYMGGASQGNQGVAFGARRQITTAGPHVPSLAEKEKRRREEEERRREQEEAEHALQLERAVEEQRAREEEERQWAEETARAREKERIQAEEERRRWDEEKRRWEQEEQQRVREEKEAEDRLDKERLRRREANDVRLNGQFLSQYQATQAPTTRTPPTESQESRRIKELERELQQAKEREREYERERQTLKEKGNKADEPPPANRPVPVPPKPSYDLSSLEQERRLLRGEWQKHQDDAEIEAPPPIAPRPLPDPAAIHPPKPENRVDRFLSSNPAPVAPKPAYHHPQDFTSTAEIDAENDRRIASQQKTRAGGWASKSLLEREMERERERQREWEESQKQTQEAIARGAKDPSMAAGPGGAWDVHQYGYMGGDSQNRGGPGLGVGGARRQIIGPRPPP</sequence>
<dbReference type="Pfam" id="PF00307">
    <property type="entry name" value="CH"/>
    <property type="match status" value="1"/>
</dbReference>
<dbReference type="GO" id="GO:0051015">
    <property type="term" value="F:actin filament binding"/>
    <property type="evidence" value="ECO:0007669"/>
    <property type="project" value="TreeGrafter"/>
</dbReference>
<organism evidence="3 4">
    <name type="scientific">Aspergillus rambellii</name>
    <dbReference type="NCBI Taxonomy" id="308745"/>
    <lineage>
        <taxon>Eukaryota</taxon>
        <taxon>Fungi</taxon>
        <taxon>Dikarya</taxon>
        <taxon>Ascomycota</taxon>
        <taxon>Pezizomycotina</taxon>
        <taxon>Eurotiomycetes</taxon>
        <taxon>Eurotiomycetidae</taxon>
        <taxon>Eurotiales</taxon>
        <taxon>Aspergillaceae</taxon>
        <taxon>Aspergillus</taxon>
        <taxon>Aspergillus subgen. Nidulantes</taxon>
    </lineage>
</organism>
<dbReference type="InterPro" id="IPR036872">
    <property type="entry name" value="CH_dom_sf"/>
</dbReference>
<evidence type="ECO:0000256" key="1">
    <source>
        <dbReference type="SAM" id="MobiDB-lite"/>
    </source>
</evidence>
<dbReference type="SUPFAM" id="SSF47576">
    <property type="entry name" value="Calponin-homology domain, CH-domain"/>
    <property type="match status" value="1"/>
</dbReference>
<evidence type="ECO:0000259" key="2">
    <source>
        <dbReference type="PROSITE" id="PS50021"/>
    </source>
</evidence>
<evidence type="ECO:0000313" key="3">
    <source>
        <dbReference type="EMBL" id="KKK12493.1"/>
    </source>
</evidence>
<comment type="caution">
    <text evidence="3">The sequence shown here is derived from an EMBL/GenBank/DDBJ whole genome shotgun (WGS) entry which is preliminary data.</text>
</comment>
<keyword evidence="4" id="KW-1185">Reference proteome</keyword>
<dbReference type="InterPro" id="IPR050606">
    <property type="entry name" value="Calponin-like"/>
</dbReference>
<dbReference type="GO" id="GO:0007015">
    <property type="term" value="P:actin filament organization"/>
    <property type="evidence" value="ECO:0007669"/>
    <property type="project" value="TreeGrafter"/>
</dbReference>